<accession>A0A1X7H441</accession>
<keyword evidence="3" id="KW-0444">Lipid biosynthesis</keyword>
<dbReference type="GO" id="GO:0016301">
    <property type="term" value="F:kinase activity"/>
    <property type="evidence" value="ECO:0007669"/>
    <property type="project" value="UniProtKB-KW"/>
</dbReference>
<evidence type="ECO:0000256" key="10">
    <source>
        <dbReference type="ARBA" id="ARBA00023098"/>
    </source>
</evidence>
<dbReference type="PANTHER" id="PTHR12358">
    <property type="entry name" value="SPHINGOSINE KINASE"/>
    <property type="match status" value="1"/>
</dbReference>
<evidence type="ECO:0000256" key="3">
    <source>
        <dbReference type="ARBA" id="ARBA00022516"/>
    </source>
</evidence>
<keyword evidence="7 14" id="KW-0418">Kinase</keyword>
<keyword evidence="9" id="KW-0460">Magnesium</keyword>
<dbReference type="Proteomes" id="UP000192940">
    <property type="component" value="Chromosome I"/>
</dbReference>
<dbReference type="Pfam" id="PF00781">
    <property type="entry name" value="DAGK_cat"/>
    <property type="match status" value="1"/>
</dbReference>
<dbReference type="STRING" id="1313296.SAMN05661091_1703"/>
<dbReference type="PANTHER" id="PTHR12358:SF106">
    <property type="entry name" value="LIPID KINASE YEGS"/>
    <property type="match status" value="1"/>
</dbReference>
<dbReference type="GO" id="GO:0046872">
    <property type="term" value="F:metal ion binding"/>
    <property type="evidence" value="ECO:0007669"/>
    <property type="project" value="UniProtKB-KW"/>
</dbReference>
<evidence type="ECO:0000256" key="7">
    <source>
        <dbReference type="ARBA" id="ARBA00022777"/>
    </source>
</evidence>
<keyword evidence="4" id="KW-0808">Transferase</keyword>
<evidence type="ECO:0000256" key="9">
    <source>
        <dbReference type="ARBA" id="ARBA00022842"/>
    </source>
</evidence>
<dbReference type="NCBIfam" id="TIGR00147">
    <property type="entry name" value="YegS/Rv2252/BmrU family lipid kinase"/>
    <property type="match status" value="1"/>
</dbReference>
<dbReference type="InterPro" id="IPR005218">
    <property type="entry name" value="Diacylglycerol/lipid_kinase"/>
</dbReference>
<dbReference type="Pfam" id="PF19279">
    <property type="entry name" value="YegS_C"/>
    <property type="match status" value="1"/>
</dbReference>
<name>A0A1X7H441_9BACL</name>
<reference evidence="14 15" key="1">
    <citation type="submission" date="2017-04" db="EMBL/GenBank/DDBJ databases">
        <authorList>
            <person name="Afonso C.L."/>
            <person name="Miller P.J."/>
            <person name="Scott M.A."/>
            <person name="Spackman E."/>
            <person name="Goraichik I."/>
            <person name="Dimitrov K.M."/>
            <person name="Suarez D.L."/>
            <person name="Swayne D.E."/>
        </authorList>
    </citation>
    <scope>NUCLEOTIDE SEQUENCE [LARGE SCALE GENOMIC DNA]</scope>
    <source>
        <strain evidence="14 15">N3/975</strain>
    </source>
</reference>
<comment type="similarity">
    <text evidence="2">Belongs to the diacylglycerol/lipid kinase family.</text>
</comment>
<dbReference type="GO" id="GO:0005524">
    <property type="term" value="F:ATP binding"/>
    <property type="evidence" value="ECO:0007669"/>
    <property type="project" value="UniProtKB-KW"/>
</dbReference>
<dbReference type="GO" id="GO:0005886">
    <property type="term" value="C:plasma membrane"/>
    <property type="evidence" value="ECO:0007669"/>
    <property type="project" value="TreeGrafter"/>
</dbReference>
<evidence type="ECO:0000256" key="4">
    <source>
        <dbReference type="ARBA" id="ARBA00022679"/>
    </source>
</evidence>
<dbReference type="GO" id="GO:0008654">
    <property type="term" value="P:phospholipid biosynthetic process"/>
    <property type="evidence" value="ECO:0007669"/>
    <property type="project" value="UniProtKB-KW"/>
</dbReference>
<evidence type="ECO:0000256" key="6">
    <source>
        <dbReference type="ARBA" id="ARBA00022741"/>
    </source>
</evidence>
<dbReference type="InterPro" id="IPR017438">
    <property type="entry name" value="ATP-NAD_kinase_N"/>
</dbReference>
<dbReference type="PROSITE" id="PS50146">
    <property type="entry name" value="DAGK"/>
    <property type="match status" value="1"/>
</dbReference>
<evidence type="ECO:0000256" key="5">
    <source>
        <dbReference type="ARBA" id="ARBA00022723"/>
    </source>
</evidence>
<dbReference type="InterPro" id="IPR045540">
    <property type="entry name" value="YegS/DAGK_C"/>
</dbReference>
<organism evidence="14 15">
    <name type="scientific">Paenibacillus uliginis N3/975</name>
    <dbReference type="NCBI Taxonomy" id="1313296"/>
    <lineage>
        <taxon>Bacteria</taxon>
        <taxon>Bacillati</taxon>
        <taxon>Bacillota</taxon>
        <taxon>Bacilli</taxon>
        <taxon>Bacillales</taxon>
        <taxon>Paenibacillaceae</taxon>
        <taxon>Paenibacillus</taxon>
    </lineage>
</organism>
<keyword evidence="6" id="KW-0547">Nucleotide-binding</keyword>
<dbReference type="AlphaFoldDB" id="A0A1X7H441"/>
<dbReference type="InterPro" id="IPR050187">
    <property type="entry name" value="Lipid_Phosphate_FormReg"/>
</dbReference>
<sequence length="297" mass="32275">MILFIVNSLSGNGQGLKVWKRIQPLLQEKGIHYRVEFPDNPVHAVQLLLKNVNESDQVKAVAVVGGDGTVQSIVGELAGSNIPLGIIPAGSGNDFARALGIPLTPEKALNYLLTGAIQKIDIAQSGNKTYTTIVGIGIDGKIAQTVNRSRYKKWLNMLRLGRLAYVISLLQILARYRPHTVNIKVDEVETIFSDVWLIAVANIPNYGGGMNICPEASYTDGVFDICIVHGISRFEALRLLPLVFIGKHVFRPGISMLQGQKVKISSSSPMLATGDGEIIGETPIDISIRKQAIHIMC</sequence>
<keyword evidence="5" id="KW-0479">Metal-binding</keyword>
<dbReference type="Gene3D" id="2.60.200.40">
    <property type="match status" value="1"/>
</dbReference>
<dbReference type="SUPFAM" id="SSF111331">
    <property type="entry name" value="NAD kinase/diacylglycerol kinase-like"/>
    <property type="match status" value="1"/>
</dbReference>
<gene>
    <name evidence="14" type="ORF">SAMN05661091_1703</name>
</gene>
<keyword evidence="15" id="KW-1185">Reference proteome</keyword>
<evidence type="ECO:0000313" key="15">
    <source>
        <dbReference type="Proteomes" id="UP000192940"/>
    </source>
</evidence>
<evidence type="ECO:0000256" key="11">
    <source>
        <dbReference type="ARBA" id="ARBA00023209"/>
    </source>
</evidence>
<dbReference type="EMBL" id="LT840184">
    <property type="protein sequence ID" value="SMF79452.1"/>
    <property type="molecule type" value="Genomic_DNA"/>
</dbReference>
<comment type="cofactor">
    <cofactor evidence="1">
        <name>Mg(2+)</name>
        <dbReference type="ChEBI" id="CHEBI:18420"/>
    </cofactor>
</comment>
<keyword evidence="11" id="KW-0594">Phospholipid biosynthesis</keyword>
<evidence type="ECO:0000256" key="2">
    <source>
        <dbReference type="ARBA" id="ARBA00005983"/>
    </source>
</evidence>
<keyword evidence="10" id="KW-0443">Lipid metabolism</keyword>
<evidence type="ECO:0000256" key="8">
    <source>
        <dbReference type="ARBA" id="ARBA00022840"/>
    </source>
</evidence>
<dbReference type="RefSeq" id="WP_208918594.1">
    <property type="nucleotide sequence ID" value="NZ_LT840184.1"/>
</dbReference>
<evidence type="ECO:0000256" key="12">
    <source>
        <dbReference type="ARBA" id="ARBA00023264"/>
    </source>
</evidence>
<keyword evidence="12" id="KW-1208">Phospholipid metabolism</keyword>
<evidence type="ECO:0000313" key="14">
    <source>
        <dbReference type="EMBL" id="SMF79452.1"/>
    </source>
</evidence>
<dbReference type="InterPro" id="IPR016064">
    <property type="entry name" value="NAD/diacylglycerol_kinase_sf"/>
</dbReference>
<dbReference type="Gene3D" id="3.40.50.10330">
    <property type="entry name" value="Probable inorganic polyphosphate/atp-NAD kinase, domain 1"/>
    <property type="match status" value="1"/>
</dbReference>
<feature type="domain" description="DAGKc" evidence="13">
    <location>
        <begin position="1"/>
        <end position="129"/>
    </location>
</feature>
<protein>
    <submittedName>
        <fullName evidence="14">Lipid kinase, YegS/Rv2252/BmrU family</fullName>
    </submittedName>
</protein>
<dbReference type="InterPro" id="IPR001206">
    <property type="entry name" value="Diacylglycerol_kinase_cat_dom"/>
</dbReference>
<proteinExistence type="inferred from homology"/>
<keyword evidence="8" id="KW-0067">ATP-binding</keyword>
<evidence type="ECO:0000259" key="13">
    <source>
        <dbReference type="PROSITE" id="PS50146"/>
    </source>
</evidence>
<evidence type="ECO:0000256" key="1">
    <source>
        <dbReference type="ARBA" id="ARBA00001946"/>
    </source>
</evidence>
<dbReference type="SMART" id="SM00046">
    <property type="entry name" value="DAGKc"/>
    <property type="match status" value="1"/>
</dbReference>